<dbReference type="RefSeq" id="WP_146323649.1">
    <property type="nucleotide sequence ID" value="NZ_BAABLR010000014.1"/>
</dbReference>
<reference evidence="2 3" key="1">
    <citation type="submission" date="2019-08" db="EMBL/GenBank/DDBJ databases">
        <authorList>
            <person name="Lei W."/>
        </authorList>
    </citation>
    <scope>NUCLEOTIDE SEQUENCE [LARGE SCALE GENOMIC DNA]</scope>
    <source>
        <strain evidence="2 3">CCUG 58627</strain>
    </source>
</reference>
<keyword evidence="3" id="KW-1185">Reference proteome</keyword>
<comment type="caution">
    <text evidence="2">The sequence shown here is derived from an EMBL/GenBank/DDBJ whole genome shotgun (WGS) entry which is preliminary data.</text>
</comment>
<dbReference type="EMBL" id="VOHM01000004">
    <property type="protein sequence ID" value="TWT28563.1"/>
    <property type="molecule type" value="Genomic_DNA"/>
</dbReference>
<organism evidence="2 3">
    <name type="scientific">Corynebacterium canis</name>
    <dbReference type="NCBI Taxonomy" id="679663"/>
    <lineage>
        <taxon>Bacteria</taxon>
        <taxon>Bacillati</taxon>
        <taxon>Actinomycetota</taxon>
        <taxon>Actinomycetes</taxon>
        <taxon>Mycobacteriales</taxon>
        <taxon>Corynebacteriaceae</taxon>
        <taxon>Corynebacterium</taxon>
    </lineage>
</organism>
<proteinExistence type="predicted"/>
<feature type="region of interest" description="Disordered" evidence="1">
    <location>
        <begin position="320"/>
        <end position="339"/>
    </location>
</feature>
<feature type="compositionally biased region" description="Basic residues" evidence="1">
    <location>
        <begin position="330"/>
        <end position="339"/>
    </location>
</feature>
<dbReference type="OrthoDB" id="4427816at2"/>
<evidence type="ECO:0000313" key="3">
    <source>
        <dbReference type="Proteomes" id="UP000320791"/>
    </source>
</evidence>
<protein>
    <submittedName>
        <fullName evidence="2">Uncharacterized protein</fullName>
    </submittedName>
</protein>
<name>A0A5C5USV1_9CORY</name>
<dbReference type="Proteomes" id="UP000320791">
    <property type="component" value="Unassembled WGS sequence"/>
</dbReference>
<evidence type="ECO:0000313" key="2">
    <source>
        <dbReference type="EMBL" id="TWT28563.1"/>
    </source>
</evidence>
<dbReference type="AlphaFoldDB" id="A0A5C5USV1"/>
<gene>
    <name evidence="2" type="ORF">FRX94_03060</name>
</gene>
<sequence>MFVFRPTLKAIKMLPRESFGDPALYDAVISLRSLSIEERREAVNSLDLRGLDHSLLKDGRKYFEQGRRPDTHLSSSQALGQPVYEVRSGDSGWLRGAVIQAATPSVQEFWLVYADQHNRFHRHAEQLFGNSNAQFWPTTVDKKLLALDQLRTKREIMHNQVYETLLDGIRRAISCLGLSIVIQLSLDDTNCFVSITVQLFEDEVGGDLDTMYEVDFVVNSAYKDFELRDFVINAMMALLEPSPDCVEQVYAPGQRGLHYFMFVSQARIRLLLSDPKFVELITHPEVSTGVDYATSHQWAPVLEVEYAVVPDVPAQLHSVFPTQASPTQNSHRKSSLGFD</sequence>
<feature type="compositionally biased region" description="Polar residues" evidence="1">
    <location>
        <begin position="320"/>
        <end position="329"/>
    </location>
</feature>
<evidence type="ECO:0000256" key="1">
    <source>
        <dbReference type="SAM" id="MobiDB-lite"/>
    </source>
</evidence>
<accession>A0A5C5USV1</accession>